<proteinExistence type="predicted"/>
<accession>A0A6J7WXW1</accession>
<keyword evidence="1" id="KW-0472">Membrane</keyword>
<reference evidence="2" key="1">
    <citation type="submission" date="2020-05" db="EMBL/GenBank/DDBJ databases">
        <authorList>
            <person name="Chiriac C."/>
            <person name="Salcher M."/>
            <person name="Ghai R."/>
            <person name="Kavagutti S V."/>
        </authorList>
    </citation>
    <scope>NUCLEOTIDE SEQUENCE</scope>
</reference>
<dbReference type="EMBL" id="LR798315">
    <property type="protein sequence ID" value="CAB5222647.1"/>
    <property type="molecule type" value="Genomic_DNA"/>
</dbReference>
<feature type="transmembrane region" description="Helical" evidence="1">
    <location>
        <begin position="24"/>
        <end position="48"/>
    </location>
</feature>
<sequence>MCNHEDDFVGVAKYKHKYTKVDKYIIGLALTGITIAVVFAAVILYQLLLTLV</sequence>
<organism evidence="2">
    <name type="scientific">uncultured Caudovirales phage</name>
    <dbReference type="NCBI Taxonomy" id="2100421"/>
    <lineage>
        <taxon>Viruses</taxon>
        <taxon>Duplodnaviria</taxon>
        <taxon>Heunggongvirae</taxon>
        <taxon>Uroviricota</taxon>
        <taxon>Caudoviricetes</taxon>
        <taxon>Peduoviridae</taxon>
        <taxon>Maltschvirus</taxon>
        <taxon>Maltschvirus maltsch</taxon>
    </lineage>
</organism>
<protein>
    <submittedName>
        <fullName evidence="2">Uncharacterized protein</fullName>
    </submittedName>
</protein>
<evidence type="ECO:0000313" key="2">
    <source>
        <dbReference type="EMBL" id="CAB5222647.1"/>
    </source>
</evidence>
<evidence type="ECO:0000256" key="1">
    <source>
        <dbReference type="SAM" id="Phobius"/>
    </source>
</evidence>
<keyword evidence="1" id="KW-0812">Transmembrane</keyword>
<name>A0A6J7WXW1_9CAUD</name>
<keyword evidence="1" id="KW-1133">Transmembrane helix</keyword>
<gene>
    <name evidence="2" type="ORF">UFOVP369_22</name>
</gene>